<comment type="caution">
    <text evidence="1">The sequence shown here is derived from an EMBL/GenBank/DDBJ whole genome shotgun (WGS) entry which is preliminary data.</text>
</comment>
<organism evidence="1 2">
    <name type="scientific">Rotaria socialis</name>
    <dbReference type="NCBI Taxonomy" id="392032"/>
    <lineage>
        <taxon>Eukaryota</taxon>
        <taxon>Metazoa</taxon>
        <taxon>Spiralia</taxon>
        <taxon>Gnathifera</taxon>
        <taxon>Rotifera</taxon>
        <taxon>Eurotatoria</taxon>
        <taxon>Bdelloidea</taxon>
        <taxon>Philodinida</taxon>
        <taxon>Philodinidae</taxon>
        <taxon>Rotaria</taxon>
    </lineage>
</organism>
<dbReference type="Proteomes" id="UP000663848">
    <property type="component" value="Unassembled WGS sequence"/>
</dbReference>
<proteinExistence type="predicted"/>
<feature type="non-terminal residue" evidence="1">
    <location>
        <position position="61"/>
    </location>
</feature>
<name>A0A822GKH4_9BILA</name>
<dbReference type="AlphaFoldDB" id="A0A822GKH4"/>
<dbReference type="EMBL" id="CAJOBR010095563">
    <property type="protein sequence ID" value="CAF5146667.1"/>
    <property type="molecule type" value="Genomic_DNA"/>
</dbReference>
<sequence>YNSTVKEIRIRDNETTEDKLTMSRLTDLISYMANTGVLDRIASFFRTARALVNTTKSCIPD</sequence>
<evidence type="ECO:0000313" key="1">
    <source>
        <dbReference type="EMBL" id="CAF5146667.1"/>
    </source>
</evidence>
<evidence type="ECO:0000313" key="2">
    <source>
        <dbReference type="Proteomes" id="UP000663848"/>
    </source>
</evidence>
<feature type="non-terminal residue" evidence="1">
    <location>
        <position position="1"/>
    </location>
</feature>
<accession>A0A822GKH4</accession>
<gene>
    <name evidence="1" type="ORF">QYT958_LOCUS48200</name>
</gene>
<reference evidence="1" key="1">
    <citation type="submission" date="2021-02" db="EMBL/GenBank/DDBJ databases">
        <authorList>
            <person name="Nowell W R."/>
        </authorList>
    </citation>
    <scope>NUCLEOTIDE SEQUENCE</scope>
</reference>
<protein>
    <submittedName>
        <fullName evidence="1">Uncharacterized protein</fullName>
    </submittedName>
</protein>